<dbReference type="CDD" id="cd06257">
    <property type="entry name" value="DnaJ"/>
    <property type="match status" value="1"/>
</dbReference>
<dbReference type="SUPFAM" id="SSF46565">
    <property type="entry name" value="Chaperone J-domain"/>
    <property type="match status" value="1"/>
</dbReference>
<keyword evidence="2" id="KW-0812">Transmembrane</keyword>
<dbReference type="InterPro" id="IPR050817">
    <property type="entry name" value="DjlA_DnaK_co-chaperone"/>
</dbReference>
<dbReference type="RefSeq" id="WP_073325608.1">
    <property type="nucleotide sequence ID" value="NZ_FQXG01000002.1"/>
</dbReference>
<dbReference type="InterPro" id="IPR036869">
    <property type="entry name" value="J_dom_sf"/>
</dbReference>
<dbReference type="InterPro" id="IPR001623">
    <property type="entry name" value="DnaJ_domain"/>
</dbReference>
<dbReference type="PROSITE" id="PS50076">
    <property type="entry name" value="DNAJ_2"/>
    <property type="match status" value="1"/>
</dbReference>
<dbReference type="EMBL" id="FQXG01000002">
    <property type="protein sequence ID" value="SHH19209.1"/>
    <property type="molecule type" value="Genomic_DNA"/>
</dbReference>
<dbReference type="Proteomes" id="UP000184268">
    <property type="component" value="Unassembled WGS sequence"/>
</dbReference>
<sequence length="161" mass="18397">MQTNYYSVLGLSPNADAAVIKAAYRTLCKKYHPDRFTGNKAEANRVMQAVNEAYATLSDAGRRAAYDRRVTEGVVRQQEQWRGHRRAAVVRPENCDLQRPLRRKQNAPSPTDYQANWQNLKRRCRRALVTALVMLYGAVSAAILMFLFVVVGEFLVTHWPK</sequence>
<dbReference type="PANTHER" id="PTHR24074">
    <property type="entry name" value="CO-CHAPERONE PROTEIN DJLA"/>
    <property type="match status" value="1"/>
</dbReference>
<keyword evidence="1" id="KW-0143">Chaperone</keyword>
<organism evidence="4 5">
    <name type="scientific">Ferrimonas marina</name>
    <dbReference type="NCBI Taxonomy" id="299255"/>
    <lineage>
        <taxon>Bacteria</taxon>
        <taxon>Pseudomonadati</taxon>
        <taxon>Pseudomonadota</taxon>
        <taxon>Gammaproteobacteria</taxon>
        <taxon>Alteromonadales</taxon>
        <taxon>Ferrimonadaceae</taxon>
        <taxon>Ferrimonas</taxon>
    </lineage>
</organism>
<feature type="transmembrane region" description="Helical" evidence="2">
    <location>
        <begin position="127"/>
        <end position="151"/>
    </location>
</feature>
<feature type="domain" description="J" evidence="3">
    <location>
        <begin position="4"/>
        <end position="70"/>
    </location>
</feature>
<proteinExistence type="predicted"/>
<evidence type="ECO:0000256" key="1">
    <source>
        <dbReference type="ARBA" id="ARBA00023186"/>
    </source>
</evidence>
<keyword evidence="2" id="KW-0472">Membrane</keyword>
<name>A0A1M5QZQ6_9GAMM</name>
<gene>
    <name evidence="4" type="ORF">SAMN02745129_1415</name>
</gene>
<dbReference type="STRING" id="299255.SAMN02745129_1415"/>
<keyword evidence="5" id="KW-1185">Reference proteome</keyword>
<dbReference type="Gene3D" id="1.10.287.110">
    <property type="entry name" value="DnaJ domain"/>
    <property type="match status" value="1"/>
</dbReference>
<evidence type="ECO:0000313" key="5">
    <source>
        <dbReference type="Proteomes" id="UP000184268"/>
    </source>
</evidence>
<evidence type="ECO:0000313" key="4">
    <source>
        <dbReference type="EMBL" id="SHH19209.1"/>
    </source>
</evidence>
<evidence type="ECO:0000256" key="2">
    <source>
        <dbReference type="SAM" id="Phobius"/>
    </source>
</evidence>
<dbReference type="AlphaFoldDB" id="A0A1M5QZQ6"/>
<dbReference type="PRINTS" id="PR00625">
    <property type="entry name" value="JDOMAIN"/>
</dbReference>
<accession>A0A1M5QZQ6</accession>
<reference evidence="4 5" key="1">
    <citation type="submission" date="2016-11" db="EMBL/GenBank/DDBJ databases">
        <authorList>
            <person name="Jaros S."/>
            <person name="Januszkiewicz K."/>
            <person name="Wedrychowicz H."/>
        </authorList>
    </citation>
    <scope>NUCLEOTIDE SEQUENCE [LARGE SCALE GENOMIC DNA]</scope>
    <source>
        <strain evidence="4 5">DSM 16917</strain>
    </source>
</reference>
<protein>
    <submittedName>
        <fullName evidence="4">DnaJ domain-containing protein</fullName>
    </submittedName>
</protein>
<dbReference type="Pfam" id="PF00226">
    <property type="entry name" value="DnaJ"/>
    <property type="match status" value="1"/>
</dbReference>
<dbReference type="OrthoDB" id="9779889at2"/>
<keyword evidence="2" id="KW-1133">Transmembrane helix</keyword>
<dbReference type="SMART" id="SM00271">
    <property type="entry name" value="DnaJ"/>
    <property type="match status" value="1"/>
</dbReference>
<evidence type="ECO:0000259" key="3">
    <source>
        <dbReference type="PROSITE" id="PS50076"/>
    </source>
</evidence>